<feature type="region of interest" description="Disordered" evidence="1">
    <location>
        <begin position="1"/>
        <end position="263"/>
    </location>
</feature>
<feature type="compositionally biased region" description="Basic and acidic residues" evidence="1">
    <location>
        <begin position="560"/>
        <end position="576"/>
    </location>
</feature>
<feature type="compositionally biased region" description="Basic and acidic residues" evidence="1">
    <location>
        <begin position="39"/>
        <end position="60"/>
    </location>
</feature>
<sequence length="817" mass="89875">MGKKRLELPPALQTRTANHGRVVGAPDMPRAKRSSQEVATEKAHKEKAAAETEEKRRAALERIAAIEEASGENDASIRTLRSASQGEQVKTAGRPSSDPQERAGNDHKSTRLTLKLRLPQRRQENTPINEGAHTEDIANADECIEERGVEAEEAAGEHLAEEVDGLSSDEYKPEQGEGGSEGEDEVSDDAEDEQAEQARTTNGRVRGKAKVGRADVEKVKLASRNASALNKQGVGKRKPEDARHVPNRQPVSKKSKTSHPLPSFVSNWESILETQVATPARELSIPRQKVYRRSTSVASLTTSGAAPPSSSANSLTSDSEDGAQAFLNSGGYADDENDDSTRAQPHIDTAAHTSSPKRRNVTNYREREDYSQTLEIAQEDGSQDTGQGVTLVQDMLTKVVVRTSTLKAVQQRAAAPTVTPAPGPKGSSKSMVTVVAGSRTTASSKESARIKSGSTATGSKVKSHMSDLASVLRVPFNTRFVPLVRQYLGVLMPWEEISLAELQKLHRKAFGNELAREYPLQERDHCYKLIGYRINDWRSKFASTAVATFEEIISGTYSREPPKAEKKQRGEGERNEASNMYYKGQDDEDERERERKDKSNGSEGEGRGEDEADPGASEEEEFHFTTPESIGIYADFLLGDAKKAAPFYWLEWNNGLRKKGRLQSDMIVGTFAYHLAELLEVDQAERISEFPVGALTMAVLGVRHALTHYTTGRWEPPDGRPGYFSEDNYGDTFTFKDGKYVLDERMTRILKVVKDLSDAEWTEIYTSAYNIVKRRATPKGRRRGKSSKQMGTVGADTGACAHAASSDDDLMLVADVE</sequence>
<accession>A0A060SUE5</accession>
<keyword evidence="3" id="KW-1185">Reference proteome</keyword>
<feature type="compositionally biased region" description="Basic and acidic residues" evidence="1">
    <location>
        <begin position="145"/>
        <end position="161"/>
    </location>
</feature>
<feature type="compositionally biased region" description="Acidic residues" evidence="1">
    <location>
        <begin position="180"/>
        <end position="195"/>
    </location>
</feature>
<feature type="region of interest" description="Disordered" evidence="1">
    <location>
        <begin position="438"/>
        <end position="459"/>
    </location>
</feature>
<feature type="compositionally biased region" description="Basic and acidic residues" evidence="1">
    <location>
        <begin position="99"/>
        <end position="109"/>
    </location>
</feature>
<dbReference type="HOGENOM" id="CLU_363744_0_0_1"/>
<dbReference type="EMBL" id="CCBP010000703">
    <property type="protein sequence ID" value="CDO78172.1"/>
    <property type="molecule type" value="Genomic_DNA"/>
</dbReference>
<evidence type="ECO:0000256" key="1">
    <source>
        <dbReference type="SAM" id="MobiDB-lite"/>
    </source>
</evidence>
<proteinExistence type="predicted"/>
<dbReference type="STRING" id="5643.A0A060SUE5"/>
<protein>
    <submittedName>
        <fullName evidence="2">Uncharacterized protein</fullName>
    </submittedName>
</protein>
<gene>
    <name evidence="2" type="ORF">BN946_scf184918.g3</name>
</gene>
<feature type="region of interest" description="Disordered" evidence="1">
    <location>
        <begin position="298"/>
        <end position="365"/>
    </location>
</feature>
<evidence type="ECO:0000313" key="3">
    <source>
        <dbReference type="Proteomes" id="UP000029665"/>
    </source>
</evidence>
<feature type="compositionally biased region" description="Polar residues" evidence="1">
    <location>
        <begin position="79"/>
        <end position="88"/>
    </location>
</feature>
<dbReference type="AlphaFoldDB" id="A0A060SUE5"/>
<dbReference type="Proteomes" id="UP000029665">
    <property type="component" value="Unassembled WGS sequence"/>
</dbReference>
<feature type="compositionally biased region" description="Acidic residues" evidence="1">
    <location>
        <begin position="610"/>
        <end position="621"/>
    </location>
</feature>
<dbReference type="OrthoDB" id="3014170at2759"/>
<feature type="region of interest" description="Disordered" evidence="1">
    <location>
        <begin position="559"/>
        <end position="621"/>
    </location>
</feature>
<comment type="caution">
    <text evidence="2">The sequence shown here is derived from an EMBL/GenBank/DDBJ whole genome shotgun (WGS) entry which is preliminary data.</text>
</comment>
<reference evidence="2" key="1">
    <citation type="submission" date="2014-01" db="EMBL/GenBank/DDBJ databases">
        <title>The genome of the white-rot fungus Pycnoporus cinnabarinus: a basidiomycete model with a versatile arsenal for lignocellulosic biomass breakdown.</title>
        <authorList>
            <person name="Levasseur A."/>
            <person name="Lomascolo A."/>
            <person name="Ruiz-Duenas F.J."/>
            <person name="Uzan E."/>
            <person name="Piumi F."/>
            <person name="Kues U."/>
            <person name="Ram A.F.J."/>
            <person name="Murat C."/>
            <person name="Haon M."/>
            <person name="Benoit I."/>
            <person name="Arfi Y."/>
            <person name="Chevret D."/>
            <person name="Drula E."/>
            <person name="Kwon M.J."/>
            <person name="Gouret P."/>
            <person name="Lesage-Meessen L."/>
            <person name="Lombard V."/>
            <person name="Mariette J."/>
            <person name="Noirot C."/>
            <person name="Park J."/>
            <person name="Patyshakuliyeva A."/>
            <person name="Wieneger R.A.B."/>
            <person name="Wosten H.A.B."/>
            <person name="Martin F."/>
            <person name="Coutinho P.M."/>
            <person name="de Vries R."/>
            <person name="Martinez A.T."/>
            <person name="Klopp C."/>
            <person name="Pontarotti P."/>
            <person name="Henrissat B."/>
            <person name="Record E."/>
        </authorList>
    </citation>
    <scope>NUCLEOTIDE SEQUENCE [LARGE SCALE GENOMIC DNA]</scope>
    <source>
        <strain evidence="2">BRFM137</strain>
    </source>
</reference>
<feature type="compositionally biased region" description="Low complexity" evidence="1">
    <location>
        <begin position="298"/>
        <end position="317"/>
    </location>
</feature>
<evidence type="ECO:0000313" key="2">
    <source>
        <dbReference type="EMBL" id="CDO78172.1"/>
    </source>
</evidence>
<feature type="compositionally biased region" description="Basic and acidic residues" evidence="1">
    <location>
        <begin position="592"/>
        <end position="609"/>
    </location>
</feature>
<name>A0A060SUE5_PYCCI</name>
<organism evidence="2 3">
    <name type="scientific">Pycnoporus cinnabarinus</name>
    <name type="common">Cinnabar-red polypore</name>
    <name type="synonym">Trametes cinnabarina</name>
    <dbReference type="NCBI Taxonomy" id="5643"/>
    <lineage>
        <taxon>Eukaryota</taxon>
        <taxon>Fungi</taxon>
        <taxon>Dikarya</taxon>
        <taxon>Basidiomycota</taxon>
        <taxon>Agaricomycotina</taxon>
        <taxon>Agaricomycetes</taxon>
        <taxon>Polyporales</taxon>
        <taxon>Polyporaceae</taxon>
        <taxon>Trametes</taxon>
    </lineage>
</organism>